<reference evidence="1 2" key="1">
    <citation type="journal article" date="2018" name="Front. Plant Sci.">
        <title>Red Clover (Trifolium pratense) and Zigzag Clover (T. medium) - A Picture of Genomic Similarities and Differences.</title>
        <authorList>
            <person name="Dluhosova J."/>
            <person name="Istvanek J."/>
            <person name="Nedelnik J."/>
            <person name="Repkova J."/>
        </authorList>
    </citation>
    <scope>NUCLEOTIDE SEQUENCE [LARGE SCALE GENOMIC DNA]</scope>
    <source>
        <strain evidence="2">cv. 10/8</strain>
        <tissue evidence="1">Leaf</tissue>
    </source>
</reference>
<comment type="caution">
    <text evidence="1">The sequence shown here is derived from an EMBL/GenBank/DDBJ whole genome shotgun (WGS) entry which is preliminary data.</text>
</comment>
<sequence length="58" mass="6377">MHNLILPSFFFTNNTGTPHGETLGRTNLFSSSFSSCFFNSFNSDADIRYGAIDIGLVP</sequence>
<organism evidence="1 2">
    <name type="scientific">Trifolium medium</name>
    <dbReference type="NCBI Taxonomy" id="97028"/>
    <lineage>
        <taxon>Eukaryota</taxon>
        <taxon>Viridiplantae</taxon>
        <taxon>Streptophyta</taxon>
        <taxon>Embryophyta</taxon>
        <taxon>Tracheophyta</taxon>
        <taxon>Spermatophyta</taxon>
        <taxon>Magnoliopsida</taxon>
        <taxon>eudicotyledons</taxon>
        <taxon>Gunneridae</taxon>
        <taxon>Pentapetalae</taxon>
        <taxon>rosids</taxon>
        <taxon>fabids</taxon>
        <taxon>Fabales</taxon>
        <taxon>Fabaceae</taxon>
        <taxon>Papilionoideae</taxon>
        <taxon>50 kb inversion clade</taxon>
        <taxon>NPAAA clade</taxon>
        <taxon>Hologalegina</taxon>
        <taxon>IRL clade</taxon>
        <taxon>Trifolieae</taxon>
        <taxon>Trifolium</taxon>
    </lineage>
</organism>
<proteinExistence type="predicted"/>
<feature type="non-terminal residue" evidence="1">
    <location>
        <position position="58"/>
    </location>
</feature>
<accession>A0A392UKF5</accession>
<protein>
    <submittedName>
        <fullName evidence="1">Uncharacterized protein</fullName>
    </submittedName>
</protein>
<dbReference type="Proteomes" id="UP000265520">
    <property type="component" value="Unassembled WGS sequence"/>
</dbReference>
<evidence type="ECO:0000313" key="2">
    <source>
        <dbReference type="Proteomes" id="UP000265520"/>
    </source>
</evidence>
<name>A0A392UKF5_9FABA</name>
<keyword evidence="2" id="KW-1185">Reference proteome</keyword>
<dbReference type="EMBL" id="LXQA010853633">
    <property type="protein sequence ID" value="MCI74119.1"/>
    <property type="molecule type" value="Genomic_DNA"/>
</dbReference>
<evidence type="ECO:0000313" key="1">
    <source>
        <dbReference type="EMBL" id="MCI74119.1"/>
    </source>
</evidence>
<dbReference type="AlphaFoldDB" id="A0A392UKF5"/>